<dbReference type="Gene3D" id="1.20.1290.10">
    <property type="entry name" value="AhpD-like"/>
    <property type="match status" value="1"/>
</dbReference>
<keyword evidence="2" id="KW-1185">Reference proteome</keyword>
<dbReference type="EMBL" id="PVTL01000002">
    <property type="protein sequence ID" value="PRY69396.1"/>
    <property type="molecule type" value="Genomic_DNA"/>
</dbReference>
<accession>A0A2T0VGP6</accession>
<reference evidence="1 2" key="1">
    <citation type="submission" date="2018-03" db="EMBL/GenBank/DDBJ databases">
        <title>Genomic Encyclopedia of Type Strains, Phase III (KMG-III): the genomes of soil and plant-associated and newly described type strains.</title>
        <authorList>
            <person name="Whitman W."/>
        </authorList>
    </citation>
    <scope>NUCLEOTIDE SEQUENCE [LARGE SCALE GENOMIC DNA]</scope>
    <source>
        <strain evidence="1 2">CGMCC 1.12484</strain>
    </source>
</reference>
<comment type="caution">
    <text evidence="1">The sequence shown here is derived from an EMBL/GenBank/DDBJ whole genome shotgun (WGS) entry which is preliminary data.</text>
</comment>
<evidence type="ECO:0000313" key="1">
    <source>
        <dbReference type="EMBL" id="PRY69396.1"/>
    </source>
</evidence>
<proteinExistence type="predicted"/>
<dbReference type="SUPFAM" id="SSF69118">
    <property type="entry name" value="AhpD-like"/>
    <property type="match status" value="1"/>
</dbReference>
<gene>
    <name evidence="1" type="ORF">B0I08_10268</name>
</gene>
<dbReference type="PANTHER" id="PTHR35446:SF2">
    <property type="entry name" value="CARBOXYMUCONOLACTONE DECARBOXYLASE-LIKE DOMAIN-CONTAINING PROTEIN"/>
    <property type="match status" value="1"/>
</dbReference>
<dbReference type="Proteomes" id="UP000237983">
    <property type="component" value="Unassembled WGS sequence"/>
</dbReference>
<keyword evidence="1" id="KW-0575">Peroxidase</keyword>
<dbReference type="RefSeq" id="WP_106210161.1">
    <property type="nucleotide sequence ID" value="NZ_PVTL01000002.1"/>
</dbReference>
<organism evidence="1 2">
    <name type="scientific">Glaciihabitans tibetensis</name>
    <dbReference type="NCBI Taxonomy" id="1266600"/>
    <lineage>
        <taxon>Bacteria</taxon>
        <taxon>Bacillati</taxon>
        <taxon>Actinomycetota</taxon>
        <taxon>Actinomycetes</taxon>
        <taxon>Micrococcales</taxon>
        <taxon>Microbacteriaceae</taxon>
        <taxon>Glaciihabitans</taxon>
    </lineage>
</organism>
<name>A0A2T0VGP6_9MICO</name>
<dbReference type="AlphaFoldDB" id="A0A2T0VGP6"/>
<dbReference type="InterPro" id="IPR029032">
    <property type="entry name" value="AhpD-like"/>
</dbReference>
<sequence length="189" mass="20785">MVIVTGPADADAAGVAAELFTGDIKDQGFVSSHTRALSLNPEALVAWENLITEIARPMGKRRYELVTLAAALGARSPHCRLAHGRRSLRYFEEEQLVRIAEDYHRADLSAAEVTMMEFAERVSRSAADMTDRDTELLRDAGFSDREIVDIALAAAARNYYSRAVQALAVPVEVPEDISEKLRDALLRGV</sequence>
<protein>
    <submittedName>
        <fullName evidence="1">Putative peroxidase-related enzyme</fullName>
    </submittedName>
</protein>
<dbReference type="PANTHER" id="PTHR35446">
    <property type="entry name" value="SI:CH211-175M2.5"/>
    <property type="match status" value="1"/>
</dbReference>
<evidence type="ECO:0000313" key="2">
    <source>
        <dbReference type="Proteomes" id="UP000237983"/>
    </source>
</evidence>
<dbReference type="OrthoDB" id="153253at2"/>
<keyword evidence="1" id="KW-0560">Oxidoreductase</keyword>
<dbReference type="GO" id="GO:0004601">
    <property type="term" value="F:peroxidase activity"/>
    <property type="evidence" value="ECO:0007669"/>
    <property type="project" value="UniProtKB-KW"/>
</dbReference>